<dbReference type="PANTHER" id="PTHR46250">
    <property type="entry name" value="MYB/SANT-LIKE DNA-BINDING DOMAIN PROTEIN-RELATED"/>
    <property type="match status" value="1"/>
</dbReference>
<gene>
    <name evidence="3" type="ORF">Tsubulata_030178</name>
</gene>
<feature type="domain" description="Myb/SANT-like" evidence="2">
    <location>
        <begin position="6"/>
        <end position="95"/>
    </location>
</feature>
<organism evidence="3 4">
    <name type="scientific">Turnera subulata</name>
    <dbReference type="NCBI Taxonomy" id="218843"/>
    <lineage>
        <taxon>Eukaryota</taxon>
        <taxon>Viridiplantae</taxon>
        <taxon>Streptophyta</taxon>
        <taxon>Embryophyta</taxon>
        <taxon>Tracheophyta</taxon>
        <taxon>Spermatophyta</taxon>
        <taxon>Magnoliopsida</taxon>
        <taxon>eudicotyledons</taxon>
        <taxon>Gunneridae</taxon>
        <taxon>Pentapetalae</taxon>
        <taxon>rosids</taxon>
        <taxon>fabids</taxon>
        <taxon>Malpighiales</taxon>
        <taxon>Passifloraceae</taxon>
        <taxon>Turnera</taxon>
    </lineage>
</organism>
<feature type="compositionally biased region" description="Basic and acidic residues" evidence="1">
    <location>
        <begin position="149"/>
        <end position="161"/>
    </location>
</feature>
<sequence>MADRRSWKKEEVEALIYALEDMVVEGFRADAGTFKPGTYAIILGKIKEKVPNVNLLPSHIRNKMKKLKEKYIACYEMLQQSGFAWDDVKQCVSVDSKEVLDAYNKKRPKAKYHAGTPFPEYDRLCMIFGKDHATGVAKITANREREKCLREQQEENERETINVDENADAVPTTSENVAENEAATPLNTSPTPATTGQQTDGSTSTRKGKRGREIDPMDKLMKCMEAFVIDSKEERVQMHEAMFAKKQKPTEGEEDDAIDALEAVRNELDRLFMPKTIIISTLYTMQREPKHVKLFWRLDDEEKVLWAEKLASV</sequence>
<protein>
    <recommendedName>
        <fullName evidence="2">Myb/SANT-like domain-containing protein</fullName>
    </recommendedName>
</protein>
<reference evidence="3" key="2">
    <citation type="journal article" date="2023" name="Plants (Basel)">
        <title>Annotation of the Turnera subulata (Passifloraceae) Draft Genome Reveals the S-Locus Evolved after the Divergence of Turneroideae from Passifloroideae in a Stepwise Manner.</title>
        <authorList>
            <person name="Henning P.M."/>
            <person name="Roalson E.H."/>
            <person name="Mir W."/>
            <person name="McCubbin A.G."/>
            <person name="Shore J.S."/>
        </authorList>
    </citation>
    <scope>NUCLEOTIDE SEQUENCE</scope>
    <source>
        <strain evidence="3">F60SS</strain>
    </source>
</reference>
<accession>A0A9Q0F971</accession>
<keyword evidence="4" id="KW-1185">Reference proteome</keyword>
<feature type="region of interest" description="Disordered" evidence="1">
    <location>
        <begin position="149"/>
        <end position="215"/>
    </location>
</feature>
<evidence type="ECO:0000313" key="3">
    <source>
        <dbReference type="EMBL" id="KAJ4827185.1"/>
    </source>
</evidence>
<dbReference type="PANTHER" id="PTHR46250:SF18">
    <property type="entry name" value="MYB_SANT-LIKE DOMAIN-CONTAINING PROTEIN"/>
    <property type="match status" value="1"/>
</dbReference>
<dbReference type="InterPro" id="IPR024752">
    <property type="entry name" value="Myb/SANT-like_dom"/>
</dbReference>
<comment type="caution">
    <text evidence="3">The sequence shown here is derived from an EMBL/GenBank/DDBJ whole genome shotgun (WGS) entry which is preliminary data.</text>
</comment>
<proteinExistence type="predicted"/>
<name>A0A9Q0F971_9ROSI</name>
<evidence type="ECO:0000313" key="4">
    <source>
        <dbReference type="Proteomes" id="UP001141552"/>
    </source>
</evidence>
<dbReference type="EMBL" id="JAKUCV010006467">
    <property type="protein sequence ID" value="KAJ4827185.1"/>
    <property type="molecule type" value="Genomic_DNA"/>
</dbReference>
<evidence type="ECO:0000256" key="1">
    <source>
        <dbReference type="SAM" id="MobiDB-lite"/>
    </source>
</evidence>
<feature type="compositionally biased region" description="Low complexity" evidence="1">
    <location>
        <begin position="194"/>
        <end position="205"/>
    </location>
</feature>
<reference evidence="3" key="1">
    <citation type="submission" date="2022-02" db="EMBL/GenBank/DDBJ databases">
        <authorList>
            <person name="Henning P.M."/>
            <person name="McCubbin A.G."/>
            <person name="Shore J.S."/>
        </authorList>
    </citation>
    <scope>NUCLEOTIDE SEQUENCE</scope>
    <source>
        <strain evidence="3">F60SS</strain>
        <tissue evidence="3">Leaves</tissue>
    </source>
</reference>
<dbReference type="Pfam" id="PF12776">
    <property type="entry name" value="Myb_DNA-bind_3"/>
    <property type="match status" value="1"/>
</dbReference>
<dbReference type="Proteomes" id="UP001141552">
    <property type="component" value="Unassembled WGS sequence"/>
</dbReference>
<dbReference type="OrthoDB" id="910499at2759"/>
<dbReference type="AlphaFoldDB" id="A0A9Q0F971"/>
<evidence type="ECO:0000259" key="2">
    <source>
        <dbReference type="Pfam" id="PF12776"/>
    </source>
</evidence>